<feature type="transmembrane region" description="Helical" evidence="1">
    <location>
        <begin position="244"/>
        <end position="262"/>
    </location>
</feature>
<feature type="transmembrane region" description="Helical" evidence="1">
    <location>
        <begin position="189"/>
        <end position="209"/>
    </location>
</feature>
<feature type="transmembrane region" description="Helical" evidence="1">
    <location>
        <begin position="282"/>
        <end position="302"/>
    </location>
</feature>
<dbReference type="OrthoDB" id="388990at2"/>
<evidence type="ECO:0000259" key="2">
    <source>
        <dbReference type="Pfam" id="PF01757"/>
    </source>
</evidence>
<keyword evidence="1" id="KW-0812">Transmembrane</keyword>
<dbReference type="InterPro" id="IPR002656">
    <property type="entry name" value="Acyl_transf_3_dom"/>
</dbReference>
<reference evidence="3 4" key="1">
    <citation type="submission" date="2016-08" db="EMBL/GenBank/DDBJ databases">
        <title>Complete genome sequence of Spiroplasma helicoides TABS-2 (DSM 22551).</title>
        <authorList>
            <person name="Shen W.-Y."/>
            <person name="Lo W.-S."/>
            <person name="Lai Y.-C."/>
            <person name="Kuo C.-H."/>
        </authorList>
    </citation>
    <scope>NUCLEOTIDE SEQUENCE [LARGE SCALE GENOMIC DNA]</scope>
    <source>
        <strain evidence="3 4">TABS-2</strain>
    </source>
</reference>
<protein>
    <recommendedName>
        <fullName evidence="2">Acyltransferase 3 domain-containing protein</fullName>
    </recommendedName>
</protein>
<evidence type="ECO:0000256" key="1">
    <source>
        <dbReference type="SAM" id="Phobius"/>
    </source>
</evidence>
<evidence type="ECO:0000313" key="3">
    <source>
        <dbReference type="EMBL" id="AOG60792.1"/>
    </source>
</evidence>
<organism evidence="3 4">
    <name type="scientific">Spiroplasma helicoides</name>
    <dbReference type="NCBI Taxonomy" id="216938"/>
    <lineage>
        <taxon>Bacteria</taxon>
        <taxon>Bacillati</taxon>
        <taxon>Mycoplasmatota</taxon>
        <taxon>Mollicutes</taxon>
        <taxon>Entomoplasmatales</taxon>
        <taxon>Spiroplasmataceae</taxon>
        <taxon>Spiroplasma</taxon>
    </lineage>
</organism>
<dbReference type="GO" id="GO:0016747">
    <property type="term" value="F:acyltransferase activity, transferring groups other than amino-acyl groups"/>
    <property type="evidence" value="ECO:0007669"/>
    <property type="project" value="InterPro"/>
</dbReference>
<keyword evidence="1" id="KW-1133">Transmembrane helix</keyword>
<sequence>MKNTNIEILRIIMSFFVILLHQAGPFDNYSYNDIWYFKYFCPWVTGAKIFFILITGYFKVNTKNYNNGVFVINISISWLLNFGFACLVYSFTRDAIPFKSLLLGGRDWWYIWALLVIQIIMPVLNKIINNFNKYYLLLCIVILYLLLEFTSNYLYGQIFGITNLFAMILLYCIGGMIRNHVELYFKYQYLIIFLNVILLWVAIDAINMFTKYDFVYKQLGVPNALFSVEVFIIVTSFRRTKNEFINYLGSSMLYVYLYHYLIQELNSKYIYSKILDNLNLQLQVNILALITLFATLVVALLITKPIDYLSKFIARKTKIDKVTFSIYQK</sequence>
<proteinExistence type="predicted"/>
<keyword evidence="1" id="KW-0472">Membrane</keyword>
<evidence type="ECO:0000313" key="4">
    <source>
        <dbReference type="Proteomes" id="UP000094378"/>
    </source>
</evidence>
<name>A0A1B3SLI7_9MOLU</name>
<accession>A0A1B3SLI7</accession>
<feature type="domain" description="Acyltransferase 3" evidence="2">
    <location>
        <begin position="4"/>
        <end position="303"/>
    </location>
</feature>
<feature type="transmembrane region" description="Helical" evidence="1">
    <location>
        <begin position="70"/>
        <end position="92"/>
    </location>
</feature>
<keyword evidence="4" id="KW-1185">Reference proteome</keyword>
<feature type="transmembrane region" description="Helical" evidence="1">
    <location>
        <begin position="108"/>
        <end position="124"/>
    </location>
</feature>
<dbReference type="RefSeq" id="WP_069117008.1">
    <property type="nucleotide sequence ID" value="NZ_CP017015.1"/>
</dbReference>
<dbReference type="Pfam" id="PF01757">
    <property type="entry name" value="Acyl_transf_3"/>
    <property type="match status" value="1"/>
</dbReference>
<dbReference type="EMBL" id="CP017015">
    <property type="protein sequence ID" value="AOG60792.1"/>
    <property type="molecule type" value="Genomic_DNA"/>
</dbReference>
<dbReference type="KEGG" id="shj:SHELI_v1c08430"/>
<feature type="transmembrane region" description="Helical" evidence="1">
    <location>
        <begin position="36"/>
        <end position="58"/>
    </location>
</feature>
<dbReference type="STRING" id="216938.SHELI_v1c08430"/>
<feature type="transmembrane region" description="Helical" evidence="1">
    <location>
        <begin position="7"/>
        <end position="24"/>
    </location>
</feature>
<gene>
    <name evidence="3" type="ORF">SHELI_v1c08430</name>
</gene>
<dbReference type="AlphaFoldDB" id="A0A1B3SLI7"/>
<feature type="transmembrane region" description="Helical" evidence="1">
    <location>
        <begin position="215"/>
        <end position="237"/>
    </location>
</feature>
<dbReference type="Proteomes" id="UP000094378">
    <property type="component" value="Chromosome"/>
</dbReference>
<feature type="transmembrane region" description="Helical" evidence="1">
    <location>
        <begin position="131"/>
        <end position="147"/>
    </location>
</feature>
<feature type="transmembrane region" description="Helical" evidence="1">
    <location>
        <begin position="153"/>
        <end position="177"/>
    </location>
</feature>